<dbReference type="InterPro" id="IPR055471">
    <property type="entry name" value="DUF7043"/>
</dbReference>
<evidence type="ECO:0000259" key="5">
    <source>
        <dbReference type="Pfam" id="PF23070"/>
    </source>
</evidence>
<reference evidence="8" key="1">
    <citation type="submission" date="2017-01" db="EMBL/GenBank/DDBJ databases">
        <title>Comparative genomics of anhydrobiosis in the tardigrade Hypsibius dujardini.</title>
        <authorList>
            <person name="Yoshida Y."/>
            <person name="Koutsovoulos G."/>
            <person name="Laetsch D."/>
            <person name="Stevens L."/>
            <person name="Kumar S."/>
            <person name="Horikawa D."/>
            <person name="Ishino K."/>
            <person name="Komine S."/>
            <person name="Tomita M."/>
            <person name="Blaxter M."/>
            <person name="Arakawa K."/>
        </authorList>
    </citation>
    <scope>NUCLEOTIDE SEQUENCE [LARGE SCALE GENOMIC DNA]</scope>
    <source>
        <strain evidence="8">Z151</strain>
    </source>
</reference>
<organism evidence="7 8">
    <name type="scientific">Hypsibius exemplaris</name>
    <name type="common">Freshwater tardigrade</name>
    <dbReference type="NCBI Taxonomy" id="2072580"/>
    <lineage>
        <taxon>Eukaryota</taxon>
        <taxon>Metazoa</taxon>
        <taxon>Ecdysozoa</taxon>
        <taxon>Tardigrada</taxon>
        <taxon>Eutardigrada</taxon>
        <taxon>Parachela</taxon>
        <taxon>Hypsibioidea</taxon>
        <taxon>Hypsibiidae</taxon>
        <taxon>Hypsibius</taxon>
    </lineage>
</organism>
<dbReference type="Pfam" id="PF23069">
    <property type="entry name" value="DUF7042"/>
    <property type="match status" value="1"/>
</dbReference>
<dbReference type="PANTHER" id="PTHR22255:SF4">
    <property type="entry name" value="CATION-INDEPENDENT MANNOSE-6-PHOSPHATE RECEPTOR"/>
    <property type="match status" value="1"/>
</dbReference>
<keyword evidence="2" id="KW-0472">Membrane</keyword>
<dbReference type="Proteomes" id="UP000192578">
    <property type="component" value="Unassembled WGS sequence"/>
</dbReference>
<feature type="compositionally biased region" description="Low complexity" evidence="1">
    <location>
        <begin position="64"/>
        <end position="82"/>
    </location>
</feature>
<dbReference type="Pfam" id="PF23070">
    <property type="entry name" value="DUF7043"/>
    <property type="match status" value="1"/>
</dbReference>
<dbReference type="OrthoDB" id="6380161at2759"/>
<evidence type="ECO:0000256" key="2">
    <source>
        <dbReference type="SAM" id="Phobius"/>
    </source>
</evidence>
<keyword evidence="2" id="KW-0812">Transmembrane</keyword>
<keyword evidence="2" id="KW-1133">Transmembrane helix</keyword>
<feature type="transmembrane region" description="Helical" evidence="2">
    <location>
        <begin position="818"/>
        <end position="837"/>
    </location>
</feature>
<keyword evidence="8" id="KW-1185">Reference proteome</keyword>
<sequence length="844" mass="93962">MFRLIFLLVALGMILREVNGAPGENATAATASDLHFPQQQQQRSSLTTEALTWLTIGVNHPATAAPPSLNTSTTTSSSSSVTRKNGNNCFFPSEYQGTYQVQSSIDPLGRVQYDQVDIGPQDISVWGSCHALFGQHVLTHTSTEHGDCFRCFHVQMRTASIMQVNTEGLEKCYTKEDVARMKCPVSASIRPGDGIFLWRKSGSIESTPASSSGQNIYRSLCPLDGEFTFTYYLNGSPLCETGNTPLNNGGATGSPDGIITRGNGNNAASHSGEVNDAQSTISNCRSRDILHATFRSCSFTDRETTFKCLGTWEGENGQTFIGLMDFYDDSYAKYRCALYKEEKTTTIVNGVLTTNSTFFVSLSPDSTCSTELYNATSGFETLQLYPVSRFEKEKVKNRIRNMKRKLTMENIVAAGGEEHDMGISKPPRMLFAGGLGRPSKRISAADASEAMHENVTCQFPEWMQGDWQYFSVKTDDMYLKDLPTDFTLFDGFPMANQQQLCVGREIRKAGVDERILLYSQTSCGEEYVSCMWVRKKNNAMMEFRRGLSVPVHDISLLKRDSEQPSVFPPLHICEDSFFQEAPWITQISLDVKEVPITFNDTCPFYGELEAVVGHGEKCAAFSSHCGSPDVFEYKIRSCKGMGHKSYKPKKFSTYDERHYRCVSSWVDRGFTIFMTERLRGDEVDSVNALEQGGSKSRATRNGSSSATVETQCFVMKAFPNNSSYHIASLNSNCRNMEMEDRSWDEYLSQNGLHFRQTANCSTTWPAEVNITSNEIPSHRWRKPGRRTQLGHTNETDENFNAISYAEITSGSVSISGSVVPTVLSFIAVFVISSFAVGSQRQIIF</sequence>
<feature type="domain" description="DUF7042" evidence="4">
    <location>
        <begin position="220"/>
        <end position="385"/>
    </location>
</feature>
<feature type="domain" description="DUF7044" evidence="6">
    <location>
        <begin position="88"/>
        <end position="184"/>
    </location>
</feature>
<accession>A0A1W0XC16</accession>
<dbReference type="InterPro" id="IPR055470">
    <property type="entry name" value="DUF7042"/>
</dbReference>
<comment type="caution">
    <text evidence="7">The sequence shown here is derived from an EMBL/GenBank/DDBJ whole genome shotgun (WGS) entry which is preliminary data.</text>
</comment>
<protein>
    <submittedName>
        <fullName evidence="7">Uncharacterized protein</fullName>
    </submittedName>
</protein>
<evidence type="ECO:0000259" key="6">
    <source>
        <dbReference type="Pfam" id="PF23071"/>
    </source>
</evidence>
<name>A0A1W0XC16_HYPEX</name>
<dbReference type="EMBL" id="MTYJ01000004">
    <property type="protein sequence ID" value="OQV25046.1"/>
    <property type="molecule type" value="Genomic_DNA"/>
</dbReference>
<feature type="domain" description="DUF7043" evidence="5">
    <location>
        <begin position="455"/>
        <end position="585"/>
    </location>
</feature>
<evidence type="ECO:0000256" key="3">
    <source>
        <dbReference type="SAM" id="SignalP"/>
    </source>
</evidence>
<gene>
    <name evidence="7" type="ORF">BV898_01253</name>
</gene>
<feature type="chain" id="PRO_5013252472" evidence="3">
    <location>
        <begin position="21"/>
        <end position="844"/>
    </location>
</feature>
<evidence type="ECO:0000259" key="4">
    <source>
        <dbReference type="Pfam" id="PF23069"/>
    </source>
</evidence>
<feature type="region of interest" description="Disordered" evidence="1">
    <location>
        <begin position="64"/>
        <end position="83"/>
    </location>
</feature>
<dbReference type="AlphaFoldDB" id="A0A1W0XC16"/>
<proteinExistence type="predicted"/>
<evidence type="ECO:0000313" key="7">
    <source>
        <dbReference type="EMBL" id="OQV25046.1"/>
    </source>
</evidence>
<dbReference type="PANTHER" id="PTHR22255">
    <property type="entry name" value="LP06548P"/>
    <property type="match status" value="1"/>
</dbReference>
<dbReference type="Pfam" id="PF23071">
    <property type="entry name" value="DUF7044"/>
    <property type="match status" value="1"/>
</dbReference>
<evidence type="ECO:0000313" key="8">
    <source>
        <dbReference type="Proteomes" id="UP000192578"/>
    </source>
</evidence>
<keyword evidence="3" id="KW-0732">Signal</keyword>
<evidence type="ECO:0000256" key="1">
    <source>
        <dbReference type="SAM" id="MobiDB-lite"/>
    </source>
</evidence>
<feature type="signal peptide" evidence="3">
    <location>
        <begin position="1"/>
        <end position="20"/>
    </location>
</feature>
<dbReference type="InterPro" id="IPR055472">
    <property type="entry name" value="DUF7044"/>
</dbReference>